<evidence type="ECO:0000313" key="2">
    <source>
        <dbReference type="EMBL" id="GFX94116.1"/>
    </source>
</evidence>
<gene>
    <name evidence="2" type="ORF">TNCV_3414762</name>
</gene>
<proteinExistence type="predicted"/>
<feature type="compositionally biased region" description="Polar residues" evidence="1">
    <location>
        <begin position="264"/>
        <end position="289"/>
    </location>
</feature>
<dbReference type="EMBL" id="BMAU01021176">
    <property type="protein sequence ID" value="GFX94116.1"/>
    <property type="molecule type" value="Genomic_DNA"/>
</dbReference>
<keyword evidence="3" id="KW-1185">Reference proteome</keyword>
<sequence>MSSVEFCNTLDSLKTDCSFVSEDVNDDYNFSAVNGINTDSEEIIKTSGIVTPCNNKDNLTEDVSVNDTTANSEAKTKTREFVGFYNGENNCSVMNTSIDAIVTDSEDKGETYQSTELFSNEDDIVNASVNETSSNFEEMTKMSEPASLDNNKDFSATDPPFEGIASDSEDAASKDNDGNILVKDVSQNGIGADSDEIPNTFDSLEPNASDEPSEINEKETKSKADKSSKYPLHRRRDITETPLPYYRQPKPDFFEYTKRLSEKLNPNSPALSHSRIGSQSTPNSSSNIQLEEFHEPSNQESPQLQVSQSNLVSKRIIFSPCKKRQCLTPSLLLPSKSRGEISPSISRVRDISGLECSKVTR</sequence>
<dbReference type="AlphaFoldDB" id="A0A8X6RM92"/>
<evidence type="ECO:0000256" key="1">
    <source>
        <dbReference type="SAM" id="MobiDB-lite"/>
    </source>
</evidence>
<feature type="region of interest" description="Disordered" evidence="1">
    <location>
        <begin position="135"/>
        <end position="250"/>
    </location>
</feature>
<feature type="compositionally biased region" description="Basic and acidic residues" evidence="1">
    <location>
        <begin position="215"/>
        <end position="228"/>
    </location>
</feature>
<comment type="caution">
    <text evidence="2">The sequence shown here is derived from an EMBL/GenBank/DDBJ whole genome shotgun (WGS) entry which is preliminary data.</text>
</comment>
<dbReference type="Proteomes" id="UP000887159">
    <property type="component" value="Unassembled WGS sequence"/>
</dbReference>
<organism evidence="2 3">
    <name type="scientific">Trichonephila clavipes</name>
    <name type="common">Golden silk orbweaver</name>
    <name type="synonym">Nephila clavipes</name>
    <dbReference type="NCBI Taxonomy" id="2585209"/>
    <lineage>
        <taxon>Eukaryota</taxon>
        <taxon>Metazoa</taxon>
        <taxon>Ecdysozoa</taxon>
        <taxon>Arthropoda</taxon>
        <taxon>Chelicerata</taxon>
        <taxon>Arachnida</taxon>
        <taxon>Araneae</taxon>
        <taxon>Araneomorphae</taxon>
        <taxon>Entelegynae</taxon>
        <taxon>Araneoidea</taxon>
        <taxon>Nephilidae</taxon>
        <taxon>Trichonephila</taxon>
    </lineage>
</organism>
<accession>A0A8X6RM92</accession>
<name>A0A8X6RM92_TRICX</name>
<evidence type="ECO:0000313" key="3">
    <source>
        <dbReference type="Proteomes" id="UP000887159"/>
    </source>
</evidence>
<protein>
    <submittedName>
        <fullName evidence="2">Uncharacterized protein</fullName>
    </submittedName>
</protein>
<reference evidence="2" key="1">
    <citation type="submission" date="2020-08" db="EMBL/GenBank/DDBJ databases">
        <title>Multicomponent nature underlies the extraordinary mechanical properties of spider dragline silk.</title>
        <authorList>
            <person name="Kono N."/>
            <person name="Nakamura H."/>
            <person name="Mori M."/>
            <person name="Yoshida Y."/>
            <person name="Ohtoshi R."/>
            <person name="Malay A.D."/>
            <person name="Moran D.A.P."/>
            <person name="Tomita M."/>
            <person name="Numata K."/>
            <person name="Arakawa K."/>
        </authorList>
    </citation>
    <scope>NUCLEOTIDE SEQUENCE</scope>
</reference>
<feature type="region of interest" description="Disordered" evidence="1">
    <location>
        <begin position="264"/>
        <end position="306"/>
    </location>
</feature>